<keyword evidence="2" id="KW-1185">Reference proteome</keyword>
<dbReference type="Proteomes" id="UP001180754">
    <property type="component" value="Unassembled WGS sequence"/>
</dbReference>
<organism evidence="1 2">
    <name type="scientific">Streptomyces lonegramiae</name>
    <dbReference type="NCBI Taxonomy" id="3075524"/>
    <lineage>
        <taxon>Bacteria</taxon>
        <taxon>Bacillati</taxon>
        <taxon>Actinomycetota</taxon>
        <taxon>Actinomycetes</taxon>
        <taxon>Kitasatosporales</taxon>
        <taxon>Streptomycetaceae</taxon>
        <taxon>Streptomyces</taxon>
    </lineage>
</organism>
<gene>
    <name evidence="1" type="ORF">RND15_30740</name>
</gene>
<name>A0ABU2XNM4_9ACTN</name>
<evidence type="ECO:0000313" key="2">
    <source>
        <dbReference type="Proteomes" id="UP001180754"/>
    </source>
</evidence>
<dbReference type="RefSeq" id="WP_311727552.1">
    <property type="nucleotide sequence ID" value="NZ_JAVRFD010000017.1"/>
</dbReference>
<reference evidence="1" key="1">
    <citation type="submission" date="2024-05" db="EMBL/GenBank/DDBJ databases">
        <title>30 novel species of actinomycetes from the DSMZ collection.</title>
        <authorList>
            <person name="Nouioui I."/>
        </authorList>
    </citation>
    <scope>NUCLEOTIDE SEQUENCE</scope>
    <source>
        <strain evidence="1">DSM 41529</strain>
    </source>
</reference>
<dbReference type="EMBL" id="JAVRFD010000017">
    <property type="protein sequence ID" value="MDT0547049.1"/>
    <property type="molecule type" value="Genomic_DNA"/>
</dbReference>
<comment type="caution">
    <text evidence="1">The sequence shown here is derived from an EMBL/GenBank/DDBJ whole genome shotgun (WGS) entry which is preliminary data.</text>
</comment>
<protein>
    <submittedName>
        <fullName evidence="1">ALQxL family class IV lanthipeptide</fullName>
    </submittedName>
</protein>
<sequence>MEFDPDALQLLPAPGQVEGAPTTCGGITCDTGATCGVTCPVTN</sequence>
<accession>A0ABU2XNM4</accession>
<evidence type="ECO:0000313" key="1">
    <source>
        <dbReference type="EMBL" id="MDT0547049.1"/>
    </source>
</evidence>
<proteinExistence type="predicted"/>
<dbReference type="NCBIfam" id="NF038157">
    <property type="entry name" value="lanti_ALQxL"/>
    <property type="match status" value="1"/>
</dbReference>